<evidence type="ECO:0000313" key="1">
    <source>
        <dbReference type="EMBL" id="MFC5712107.1"/>
    </source>
</evidence>
<dbReference type="Pfam" id="PF04456">
    <property type="entry name" value="DUF503"/>
    <property type="match status" value="1"/>
</dbReference>
<proteinExistence type="predicted"/>
<dbReference type="InterPro" id="IPR007546">
    <property type="entry name" value="DUF503"/>
</dbReference>
<accession>A0ABW0YKU3</accession>
<organism evidence="1 2">
    <name type="scientific">Thalassorhabdus alkalitolerans</name>
    <dbReference type="NCBI Taxonomy" id="2282697"/>
    <lineage>
        <taxon>Bacteria</taxon>
        <taxon>Bacillati</taxon>
        <taxon>Bacillota</taxon>
        <taxon>Bacilli</taxon>
        <taxon>Bacillales</taxon>
        <taxon>Bacillaceae</taxon>
        <taxon>Thalassorhabdus</taxon>
    </lineage>
</organism>
<dbReference type="Proteomes" id="UP001596142">
    <property type="component" value="Unassembled WGS sequence"/>
</dbReference>
<dbReference type="PANTHER" id="PTHR36441:SF1">
    <property type="entry name" value="DUF503 DOMAIN-CONTAINING PROTEIN"/>
    <property type="match status" value="1"/>
</dbReference>
<dbReference type="PANTHER" id="PTHR36441">
    <property type="entry name" value="HYPOTHETICAL CYTOSOLIC PROTEIN"/>
    <property type="match status" value="1"/>
</dbReference>
<dbReference type="SUPFAM" id="SSF103007">
    <property type="entry name" value="Hypothetical protein TT1725"/>
    <property type="match status" value="1"/>
</dbReference>
<dbReference type="Gene3D" id="3.30.70.1120">
    <property type="entry name" value="TT1725-like"/>
    <property type="match status" value="1"/>
</dbReference>
<evidence type="ECO:0000313" key="2">
    <source>
        <dbReference type="Proteomes" id="UP001596142"/>
    </source>
</evidence>
<reference evidence="2" key="1">
    <citation type="journal article" date="2019" name="Int. J. Syst. Evol. Microbiol.">
        <title>The Global Catalogue of Microorganisms (GCM) 10K type strain sequencing project: providing services to taxonomists for standard genome sequencing and annotation.</title>
        <authorList>
            <consortium name="The Broad Institute Genomics Platform"/>
            <consortium name="The Broad Institute Genome Sequencing Center for Infectious Disease"/>
            <person name="Wu L."/>
            <person name="Ma J."/>
        </authorList>
    </citation>
    <scope>NUCLEOTIDE SEQUENCE [LARGE SCALE GENOMIC DNA]</scope>
    <source>
        <strain evidence="2">CECT 7184</strain>
    </source>
</reference>
<dbReference type="RefSeq" id="WP_054635331.1">
    <property type="nucleotide sequence ID" value="NZ_JBHSOZ010000003.1"/>
</dbReference>
<keyword evidence="2" id="KW-1185">Reference proteome</keyword>
<dbReference type="EMBL" id="JBHSOZ010000003">
    <property type="protein sequence ID" value="MFC5712107.1"/>
    <property type="molecule type" value="Genomic_DNA"/>
</dbReference>
<comment type="caution">
    <text evidence="1">The sequence shown here is derived from an EMBL/GenBank/DDBJ whole genome shotgun (WGS) entry which is preliminary data.</text>
</comment>
<dbReference type="InterPro" id="IPR036746">
    <property type="entry name" value="TT1725-like_sf"/>
</dbReference>
<sequence>MIGVVHCECFIYEAGSLKEKRSVLQSLVTRLRQRLNVSVAEVDHQNVWQRTALSIVCVGSEKEPVERELQRALSLIDGVYDLERTVTTYEWL</sequence>
<name>A0ABW0YKU3_9BACI</name>
<gene>
    <name evidence="1" type="ORF">ACFPU1_04895</name>
</gene>
<protein>
    <submittedName>
        <fullName evidence="1">DUF503 domain-containing protein</fullName>
    </submittedName>
</protein>